<dbReference type="EMBL" id="CP000050">
    <property type="protein sequence ID" value="AAY49963.1"/>
    <property type="molecule type" value="Genomic_DNA"/>
</dbReference>
<evidence type="ECO:0008006" key="4">
    <source>
        <dbReference type="Google" id="ProtNLM"/>
    </source>
</evidence>
<feature type="transmembrane region" description="Helical" evidence="1">
    <location>
        <begin position="87"/>
        <end position="107"/>
    </location>
</feature>
<evidence type="ECO:0000313" key="2">
    <source>
        <dbReference type="EMBL" id="AAY49963.1"/>
    </source>
</evidence>
<dbReference type="InterPro" id="IPR009339">
    <property type="entry name" value="DUF998"/>
</dbReference>
<name>A0A0H2X962_XANC8</name>
<dbReference type="AlphaFoldDB" id="A0A0H2X962"/>
<dbReference type="Pfam" id="PF06197">
    <property type="entry name" value="DUF998"/>
    <property type="match status" value="1"/>
</dbReference>
<sequence>MRLERNDAKRCSEGADRMLKREMAQGRGADAQAVPGAPPRWSAHAGSTAAVVGVAFVVLVLTLQLMRADLDWVGAQLSLYLHGPYGLVLRTAYCVLAASMAWLALGLHAALMPTARSRTVLGLFWAAALGLSAVSIGDSWMPTLAPNAALMVHLLSAQAAFLCVIAGLLLQSWYFRNDPRWRSRFVPAFGLGLVAFAVLLFNVSVHTAPRGISQKTAIVLIVIWLTLVGSWLARAARSSHSRDNARVNQP</sequence>
<accession>A0A0H2X962</accession>
<dbReference type="HOGENOM" id="CLU_090006_0_0_6"/>
<dbReference type="KEGG" id="xcb:XC_2915"/>
<dbReference type="Proteomes" id="UP000000420">
    <property type="component" value="Chromosome"/>
</dbReference>
<feature type="transmembrane region" description="Helical" evidence="1">
    <location>
        <begin position="49"/>
        <end position="67"/>
    </location>
</feature>
<gene>
    <name evidence="2" type="ordered locus">XC_2915</name>
</gene>
<evidence type="ECO:0000313" key="3">
    <source>
        <dbReference type="Proteomes" id="UP000000420"/>
    </source>
</evidence>
<evidence type="ECO:0000256" key="1">
    <source>
        <dbReference type="SAM" id="Phobius"/>
    </source>
</evidence>
<organism evidence="2 3">
    <name type="scientific">Xanthomonas campestris pv. campestris (strain 8004)</name>
    <dbReference type="NCBI Taxonomy" id="314565"/>
    <lineage>
        <taxon>Bacteria</taxon>
        <taxon>Pseudomonadati</taxon>
        <taxon>Pseudomonadota</taxon>
        <taxon>Gammaproteobacteria</taxon>
        <taxon>Lysobacterales</taxon>
        <taxon>Lysobacteraceae</taxon>
        <taxon>Xanthomonas</taxon>
    </lineage>
</organism>
<keyword evidence="1" id="KW-0472">Membrane</keyword>
<keyword evidence="1" id="KW-0812">Transmembrane</keyword>
<feature type="transmembrane region" description="Helical" evidence="1">
    <location>
        <begin position="185"/>
        <end position="205"/>
    </location>
</feature>
<keyword evidence="1" id="KW-1133">Transmembrane helix</keyword>
<feature type="transmembrane region" description="Helical" evidence="1">
    <location>
        <begin position="148"/>
        <end position="173"/>
    </location>
</feature>
<proteinExistence type="predicted"/>
<reference evidence="2 3" key="1">
    <citation type="journal article" date="2005" name="Genome Res.">
        <title>Comparative and functional genomic analyses of the pathogenicity of phytopathogen Xanthomonas campestris pv. campestris.</title>
        <authorList>
            <person name="Qian W."/>
            <person name="Jia Y."/>
            <person name="Ren S.X."/>
            <person name="He Y.Q."/>
            <person name="Feng J.X."/>
            <person name="Lu L.F."/>
            <person name="Sun Q."/>
            <person name="Ying G."/>
            <person name="Tang D.J."/>
            <person name="Tang H."/>
            <person name="Wu W."/>
            <person name="Hao P."/>
            <person name="Wang L."/>
            <person name="Jiang B.L."/>
            <person name="Zeng S."/>
            <person name="Gu W.Y."/>
            <person name="Lu G."/>
            <person name="Rong L."/>
            <person name="Tian Y."/>
            <person name="Yao Z."/>
            <person name="Fu G."/>
            <person name="Chen B."/>
            <person name="Fang R."/>
            <person name="Qiang B."/>
            <person name="Chen Z."/>
            <person name="Zhao G.P."/>
            <person name="Tang J.L."/>
            <person name="He C."/>
        </authorList>
    </citation>
    <scope>NUCLEOTIDE SEQUENCE [LARGE SCALE GENOMIC DNA]</scope>
    <source>
        <strain evidence="2 3">8004</strain>
    </source>
</reference>
<feature type="transmembrane region" description="Helical" evidence="1">
    <location>
        <begin position="217"/>
        <end position="236"/>
    </location>
</feature>
<protein>
    <recommendedName>
        <fullName evidence="4">DUF998 domain-containing protein</fullName>
    </recommendedName>
</protein>
<feature type="transmembrane region" description="Helical" evidence="1">
    <location>
        <begin position="119"/>
        <end position="136"/>
    </location>
</feature>